<keyword evidence="2" id="KW-1185">Reference proteome</keyword>
<accession>A0A914UVP6</accession>
<proteinExistence type="predicted"/>
<evidence type="ECO:0000313" key="3">
    <source>
        <dbReference type="WBParaSite" id="PSAMB.scaffold12size138133.g208.t1"/>
    </source>
</evidence>
<sequence>MGKDVGVSSVIQRPGGSQTVDRIYVTDDSAENGATVCGNRGSRGPKPVLGDSVSCAPPDTECHRAARCTRASDTRRSAYGPITTSHLLLPPIAIRLPRHSPPRTSERAPNG</sequence>
<feature type="region of interest" description="Disordered" evidence="1">
    <location>
        <begin position="92"/>
        <end position="111"/>
    </location>
</feature>
<dbReference type="AlphaFoldDB" id="A0A914UVP6"/>
<name>A0A914UVP6_9BILA</name>
<evidence type="ECO:0000256" key="1">
    <source>
        <dbReference type="SAM" id="MobiDB-lite"/>
    </source>
</evidence>
<evidence type="ECO:0000313" key="2">
    <source>
        <dbReference type="Proteomes" id="UP000887566"/>
    </source>
</evidence>
<dbReference type="WBParaSite" id="PSAMB.scaffold12size138133.g208.t1">
    <property type="protein sequence ID" value="PSAMB.scaffold12size138133.g208.t1"/>
    <property type="gene ID" value="PSAMB.scaffold12size138133.g208"/>
</dbReference>
<dbReference type="Proteomes" id="UP000887566">
    <property type="component" value="Unplaced"/>
</dbReference>
<protein>
    <submittedName>
        <fullName evidence="3">Uncharacterized protein</fullName>
    </submittedName>
</protein>
<reference evidence="3" key="1">
    <citation type="submission" date="2022-11" db="UniProtKB">
        <authorList>
            <consortium name="WormBaseParasite"/>
        </authorList>
    </citation>
    <scope>IDENTIFICATION</scope>
</reference>
<organism evidence="2 3">
    <name type="scientific">Plectus sambesii</name>
    <dbReference type="NCBI Taxonomy" id="2011161"/>
    <lineage>
        <taxon>Eukaryota</taxon>
        <taxon>Metazoa</taxon>
        <taxon>Ecdysozoa</taxon>
        <taxon>Nematoda</taxon>
        <taxon>Chromadorea</taxon>
        <taxon>Plectida</taxon>
        <taxon>Plectina</taxon>
        <taxon>Plectoidea</taxon>
        <taxon>Plectidae</taxon>
        <taxon>Plectus</taxon>
    </lineage>
</organism>